<dbReference type="Proteomes" id="UP000194137">
    <property type="component" value="Chromosome"/>
</dbReference>
<dbReference type="RefSeq" id="WP_086089562.1">
    <property type="nucleotide sequence ID" value="NZ_CP021112.1"/>
</dbReference>
<accession>A0A1W6ZUQ2</accession>
<evidence type="ECO:0000256" key="1">
    <source>
        <dbReference type="ARBA" id="ARBA00010062"/>
    </source>
</evidence>
<evidence type="ECO:0000256" key="4">
    <source>
        <dbReference type="ARBA" id="ARBA00022970"/>
    </source>
</evidence>
<dbReference type="Pfam" id="PF13458">
    <property type="entry name" value="Peripla_BP_6"/>
    <property type="match status" value="1"/>
</dbReference>
<comment type="similarity">
    <text evidence="1">Belongs to the leucine-binding protein family.</text>
</comment>
<dbReference type="STRING" id="1235591.CAK95_20260"/>
<keyword evidence="3" id="KW-0732">Signal</keyword>
<reference evidence="5 6" key="1">
    <citation type="submission" date="2017-05" db="EMBL/GenBank/DDBJ databases">
        <title>Full genome sequence of Pseudorhodoplanes sinuspersici.</title>
        <authorList>
            <person name="Dastgheib S.M.M."/>
            <person name="Shavandi M."/>
            <person name="Tirandaz H."/>
        </authorList>
    </citation>
    <scope>NUCLEOTIDE SEQUENCE [LARGE SCALE GENOMIC DNA]</scope>
    <source>
        <strain evidence="5 6">RIPI110</strain>
    </source>
</reference>
<dbReference type="AlphaFoldDB" id="A0A1W6ZUQ2"/>
<proteinExistence type="inferred from homology"/>
<dbReference type="OrthoDB" id="9768386at2"/>
<dbReference type="EMBL" id="CP021112">
    <property type="protein sequence ID" value="ARQ01169.1"/>
    <property type="molecule type" value="Genomic_DNA"/>
</dbReference>
<name>A0A1W6ZUQ2_9HYPH</name>
<organism evidence="5 6">
    <name type="scientific">Pseudorhodoplanes sinuspersici</name>
    <dbReference type="NCBI Taxonomy" id="1235591"/>
    <lineage>
        <taxon>Bacteria</taxon>
        <taxon>Pseudomonadati</taxon>
        <taxon>Pseudomonadota</taxon>
        <taxon>Alphaproteobacteria</taxon>
        <taxon>Hyphomicrobiales</taxon>
        <taxon>Pseudorhodoplanes</taxon>
    </lineage>
</organism>
<evidence type="ECO:0000256" key="2">
    <source>
        <dbReference type="ARBA" id="ARBA00022448"/>
    </source>
</evidence>
<gene>
    <name evidence="5" type="ORF">CAK95_20260</name>
</gene>
<dbReference type="GO" id="GO:0006865">
    <property type="term" value="P:amino acid transport"/>
    <property type="evidence" value="ECO:0007669"/>
    <property type="project" value="UniProtKB-KW"/>
</dbReference>
<dbReference type="PRINTS" id="PR00337">
    <property type="entry name" value="LEUILEVALBP"/>
</dbReference>
<dbReference type="InterPro" id="IPR028082">
    <property type="entry name" value="Peripla_BP_I"/>
</dbReference>
<evidence type="ECO:0000313" key="6">
    <source>
        <dbReference type="Proteomes" id="UP000194137"/>
    </source>
</evidence>
<dbReference type="SUPFAM" id="SSF53822">
    <property type="entry name" value="Periplasmic binding protein-like I"/>
    <property type="match status" value="1"/>
</dbReference>
<dbReference type="KEGG" id="psin:CAK95_20260"/>
<keyword evidence="6" id="KW-1185">Reference proteome</keyword>
<dbReference type="Gene3D" id="3.40.50.2300">
    <property type="match status" value="2"/>
</dbReference>
<dbReference type="PANTHER" id="PTHR47151">
    <property type="entry name" value="LEU/ILE/VAL-BINDING ABC TRANSPORTER SUBUNIT"/>
    <property type="match status" value="1"/>
</dbReference>
<protein>
    <submittedName>
        <fullName evidence="5">Branched chain amino acid ABC transporter substrate-binding protein</fullName>
    </submittedName>
</protein>
<sequence>MKRTIVLGLALGFAVAATSSATAQIKIGVAGPITGGSAAFGLQLKNGVEQAVADINAAGGINGQKIQLFVGDDRGDPKEGVSVANKFAADGVKFVVGHFNSGVTMPASEVYQENGILSITPAATNPRITDRKMWNVFRVCGRDDQQGGVAGNLIAEKFKGKRVAVVHDKTTYGQGLADETRKAMNKGGVKEVLYEGVNRDDKDFTALVSKLKAANIDLLYWGGLHDTGGLIVRQMRDQGVKAPLMGGDGITDDEFASIAGPGAEGTLMTFSPDPRTNPANKEIVEVFRKKGFEPHAYTLYSYAALQLIKAAAEQAKSLDPKKVADVLRAGKPFKTVLGDIAFDKNGDVSNDGYIVDGKKKDRYVLYTWKKGPDGKLSYFED</sequence>
<dbReference type="PANTHER" id="PTHR47151:SF2">
    <property type="entry name" value="AMINO ACID BINDING PROTEIN"/>
    <property type="match status" value="1"/>
</dbReference>
<evidence type="ECO:0000256" key="3">
    <source>
        <dbReference type="ARBA" id="ARBA00022729"/>
    </source>
</evidence>
<keyword evidence="2" id="KW-0813">Transport</keyword>
<dbReference type="InterPro" id="IPR028081">
    <property type="entry name" value="Leu-bd"/>
</dbReference>
<evidence type="ECO:0000313" key="5">
    <source>
        <dbReference type="EMBL" id="ARQ01169.1"/>
    </source>
</evidence>
<dbReference type="InterPro" id="IPR000709">
    <property type="entry name" value="Leu_Ile_Val-bd"/>
</dbReference>
<dbReference type="CDD" id="cd06342">
    <property type="entry name" value="PBP1_ABC_LIVBP-like"/>
    <property type="match status" value="1"/>
</dbReference>
<keyword evidence="4" id="KW-0029">Amino-acid transport</keyword>